<protein>
    <submittedName>
        <fullName evidence="2">Uncharacterized protein</fullName>
    </submittedName>
</protein>
<dbReference type="EMBL" id="UINC01084003">
    <property type="protein sequence ID" value="SVC30247.1"/>
    <property type="molecule type" value="Genomic_DNA"/>
</dbReference>
<sequence>MNANQKKIVFLEMILIGLVLFGYFTKTLTFNLLVTILIFYAICVIAWFYYKSN</sequence>
<feature type="transmembrane region" description="Helical" evidence="1">
    <location>
        <begin position="7"/>
        <end position="24"/>
    </location>
</feature>
<keyword evidence="1" id="KW-0812">Transmembrane</keyword>
<accession>A0A382L5I6</accession>
<proteinExistence type="predicted"/>
<organism evidence="2">
    <name type="scientific">marine metagenome</name>
    <dbReference type="NCBI Taxonomy" id="408172"/>
    <lineage>
        <taxon>unclassified sequences</taxon>
        <taxon>metagenomes</taxon>
        <taxon>ecological metagenomes</taxon>
    </lineage>
</organism>
<dbReference type="AlphaFoldDB" id="A0A382L5I6"/>
<keyword evidence="1" id="KW-0472">Membrane</keyword>
<evidence type="ECO:0000313" key="2">
    <source>
        <dbReference type="EMBL" id="SVC30247.1"/>
    </source>
</evidence>
<feature type="transmembrane region" description="Helical" evidence="1">
    <location>
        <begin position="30"/>
        <end position="50"/>
    </location>
</feature>
<reference evidence="2" key="1">
    <citation type="submission" date="2018-05" db="EMBL/GenBank/DDBJ databases">
        <authorList>
            <person name="Lanie J.A."/>
            <person name="Ng W.-L."/>
            <person name="Kazmierczak K.M."/>
            <person name="Andrzejewski T.M."/>
            <person name="Davidsen T.M."/>
            <person name="Wayne K.J."/>
            <person name="Tettelin H."/>
            <person name="Glass J.I."/>
            <person name="Rusch D."/>
            <person name="Podicherti R."/>
            <person name="Tsui H.-C.T."/>
            <person name="Winkler M.E."/>
        </authorList>
    </citation>
    <scope>NUCLEOTIDE SEQUENCE</scope>
</reference>
<keyword evidence="1" id="KW-1133">Transmembrane helix</keyword>
<gene>
    <name evidence="2" type="ORF">METZ01_LOCUS283101</name>
</gene>
<name>A0A382L5I6_9ZZZZ</name>
<evidence type="ECO:0000256" key="1">
    <source>
        <dbReference type="SAM" id="Phobius"/>
    </source>
</evidence>